<dbReference type="AlphaFoldDB" id="A0AAN8FI88"/>
<protein>
    <recommendedName>
        <fullName evidence="6">Protein sleepless</fullName>
    </recommendedName>
</protein>
<evidence type="ECO:0000256" key="2">
    <source>
        <dbReference type="ARBA" id="ARBA00023180"/>
    </source>
</evidence>
<keyword evidence="5" id="KW-1185">Reference proteome</keyword>
<evidence type="ECO:0000256" key="3">
    <source>
        <dbReference type="SAM" id="SignalP"/>
    </source>
</evidence>
<accession>A0AAN8FI88</accession>
<proteinExistence type="predicted"/>
<feature type="signal peptide" evidence="3">
    <location>
        <begin position="1"/>
        <end position="19"/>
    </location>
</feature>
<dbReference type="InterPro" id="IPR031424">
    <property type="entry name" value="QVR-like"/>
</dbReference>
<name>A0AAN8FI88_TRICO</name>
<dbReference type="GO" id="GO:0030431">
    <property type="term" value="P:sleep"/>
    <property type="evidence" value="ECO:0007669"/>
    <property type="project" value="InterPro"/>
</dbReference>
<dbReference type="Proteomes" id="UP001331761">
    <property type="component" value="Unassembled WGS sequence"/>
</dbReference>
<sequence length="153" mass="17342">MMRLAVALAVLSTLNGAWTLNCYHCVSQLPLEGIEEDARLAFKVLVFQRYNVPPSLEYCDDASAYDFFYSEVQRCDDTDNCVKLSIIQGDYAFVMRGCQSLLLRPDYYLSKSTPCTNKGPSVCLCDTELCNSSGSLEFFLISFILYITYVLIW</sequence>
<dbReference type="Pfam" id="PF17064">
    <property type="entry name" value="QVR"/>
    <property type="match status" value="1"/>
</dbReference>
<dbReference type="GO" id="GO:0032222">
    <property type="term" value="P:regulation of synaptic transmission, cholinergic"/>
    <property type="evidence" value="ECO:0007669"/>
    <property type="project" value="InterPro"/>
</dbReference>
<evidence type="ECO:0008006" key="6">
    <source>
        <dbReference type="Google" id="ProtNLM"/>
    </source>
</evidence>
<keyword evidence="2" id="KW-0325">Glycoprotein</keyword>
<evidence type="ECO:0000313" key="5">
    <source>
        <dbReference type="Proteomes" id="UP001331761"/>
    </source>
</evidence>
<organism evidence="4 5">
    <name type="scientific">Trichostrongylus colubriformis</name>
    <name type="common">Black scour worm</name>
    <dbReference type="NCBI Taxonomy" id="6319"/>
    <lineage>
        <taxon>Eukaryota</taxon>
        <taxon>Metazoa</taxon>
        <taxon>Ecdysozoa</taxon>
        <taxon>Nematoda</taxon>
        <taxon>Chromadorea</taxon>
        <taxon>Rhabditida</taxon>
        <taxon>Rhabditina</taxon>
        <taxon>Rhabditomorpha</taxon>
        <taxon>Strongyloidea</taxon>
        <taxon>Trichostrongylidae</taxon>
        <taxon>Trichostrongylus</taxon>
    </lineage>
</organism>
<comment type="caution">
    <text evidence="4">The sequence shown here is derived from an EMBL/GenBank/DDBJ whole genome shotgun (WGS) entry which is preliminary data.</text>
</comment>
<evidence type="ECO:0000256" key="1">
    <source>
        <dbReference type="ARBA" id="ARBA00022729"/>
    </source>
</evidence>
<dbReference type="EMBL" id="WIXE01008438">
    <property type="protein sequence ID" value="KAK5979327.1"/>
    <property type="molecule type" value="Genomic_DNA"/>
</dbReference>
<gene>
    <name evidence="4" type="ORF">GCK32_003736</name>
</gene>
<feature type="chain" id="PRO_5042975651" description="Protein sleepless" evidence="3">
    <location>
        <begin position="20"/>
        <end position="153"/>
    </location>
</feature>
<keyword evidence="1 3" id="KW-0732">Signal</keyword>
<reference evidence="4 5" key="1">
    <citation type="submission" date="2019-10" db="EMBL/GenBank/DDBJ databases">
        <title>Assembly and Annotation for the nematode Trichostrongylus colubriformis.</title>
        <authorList>
            <person name="Martin J."/>
        </authorList>
    </citation>
    <scope>NUCLEOTIDE SEQUENCE [LARGE SCALE GENOMIC DNA]</scope>
    <source>
        <strain evidence="4">G859</strain>
        <tissue evidence="4">Whole worm</tissue>
    </source>
</reference>
<evidence type="ECO:0000313" key="4">
    <source>
        <dbReference type="EMBL" id="KAK5979327.1"/>
    </source>
</evidence>